<dbReference type="AlphaFoldDB" id="A0A1Q6FCD9"/>
<accession>A0A1Q6FCD9</accession>
<dbReference type="STRING" id="28117.BHV66_00185"/>
<organism evidence="2 3">
    <name type="scientific">Alistipes putredinis</name>
    <dbReference type="NCBI Taxonomy" id="28117"/>
    <lineage>
        <taxon>Bacteria</taxon>
        <taxon>Pseudomonadati</taxon>
        <taxon>Bacteroidota</taxon>
        <taxon>Bacteroidia</taxon>
        <taxon>Bacteroidales</taxon>
        <taxon>Rikenellaceae</taxon>
        <taxon>Alistipes</taxon>
    </lineage>
</organism>
<dbReference type="GeneID" id="73804200"/>
<protein>
    <submittedName>
        <fullName evidence="2">GNAT family N-acetyltransferase</fullName>
    </submittedName>
</protein>
<dbReference type="InterPro" id="IPR000182">
    <property type="entry name" value="GNAT_dom"/>
</dbReference>
<dbReference type="Proteomes" id="UP000187417">
    <property type="component" value="Unassembled WGS sequence"/>
</dbReference>
<gene>
    <name evidence="2" type="ORF">BHV66_00185</name>
</gene>
<evidence type="ECO:0000313" key="3">
    <source>
        <dbReference type="Proteomes" id="UP000187417"/>
    </source>
</evidence>
<dbReference type="CDD" id="cd04301">
    <property type="entry name" value="NAT_SF"/>
    <property type="match status" value="1"/>
</dbReference>
<name>A0A1Q6FCD9_9BACT</name>
<evidence type="ECO:0000313" key="2">
    <source>
        <dbReference type="EMBL" id="OKY96534.1"/>
    </source>
</evidence>
<dbReference type="InterPro" id="IPR016181">
    <property type="entry name" value="Acyl_CoA_acyltransferase"/>
</dbReference>
<dbReference type="GO" id="GO:0016747">
    <property type="term" value="F:acyltransferase activity, transferring groups other than amino-acyl groups"/>
    <property type="evidence" value="ECO:0007669"/>
    <property type="project" value="InterPro"/>
</dbReference>
<dbReference type="RefSeq" id="WP_004330161.1">
    <property type="nucleotide sequence ID" value="NZ_BAAFKT010000018.1"/>
</dbReference>
<evidence type="ECO:0000259" key="1">
    <source>
        <dbReference type="PROSITE" id="PS51186"/>
    </source>
</evidence>
<dbReference type="SUPFAM" id="SSF55729">
    <property type="entry name" value="Acyl-CoA N-acyltransferases (Nat)"/>
    <property type="match status" value="1"/>
</dbReference>
<dbReference type="EMBL" id="MNQH01000001">
    <property type="protein sequence ID" value="OKY96534.1"/>
    <property type="molecule type" value="Genomic_DNA"/>
</dbReference>
<comment type="caution">
    <text evidence="2">The sequence shown here is derived from an EMBL/GenBank/DDBJ whole genome shotgun (WGS) entry which is preliminary data.</text>
</comment>
<reference evidence="2 3" key="1">
    <citation type="journal article" date="2016" name="Nat. Biotechnol.">
        <title>Measurement of bacterial replication rates in microbial communities.</title>
        <authorList>
            <person name="Brown C.T."/>
            <person name="Olm M.R."/>
            <person name="Thomas B.C."/>
            <person name="Banfield J.F."/>
        </authorList>
    </citation>
    <scope>NUCLEOTIDE SEQUENCE [LARGE SCALE GENOMIC DNA]</scope>
    <source>
        <strain evidence="2">CAG:67_53_122</strain>
    </source>
</reference>
<feature type="domain" description="N-acetyltransferase" evidence="1">
    <location>
        <begin position="5"/>
        <end position="150"/>
    </location>
</feature>
<dbReference type="PROSITE" id="PS51186">
    <property type="entry name" value="GNAT"/>
    <property type="match status" value="1"/>
</dbReference>
<dbReference type="Gene3D" id="3.40.630.30">
    <property type="match status" value="1"/>
</dbReference>
<proteinExistence type="predicted"/>
<sequence length="157" mass="18190">MEIVYHIKPFAELSVGELHAAASLRERVFYLEQHVTTLDADEKDPFSLFLWAECEGQTVGFLRMIPRGIAYAEPSIGRVCVARTYRRRGICREMVSRAIGYMVREWRAEAIRISAQSYLIPFYESFGFEVVSDEYLEAGIPHKKMLIRLDREHGREA</sequence>
<dbReference type="Pfam" id="PF13673">
    <property type="entry name" value="Acetyltransf_10"/>
    <property type="match status" value="1"/>
</dbReference>
<keyword evidence="2" id="KW-0808">Transferase</keyword>